<dbReference type="SUPFAM" id="SSF52540">
    <property type="entry name" value="P-loop containing nucleoside triphosphate hydrolases"/>
    <property type="match status" value="1"/>
</dbReference>
<keyword evidence="4" id="KW-1133">Transmembrane helix</keyword>
<dbReference type="STRING" id="1036181.SAMN05421756_111101"/>
<evidence type="ECO:0000256" key="4">
    <source>
        <dbReference type="ARBA" id="ARBA00022989"/>
    </source>
</evidence>
<feature type="domain" description="TraD/TraG TraM recognition site" evidence="7">
    <location>
        <begin position="325"/>
        <end position="444"/>
    </location>
</feature>
<evidence type="ECO:0000259" key="7">
    <source>
        <dbReference type="Pfam" id="PF12696"/>
    </source>
</evidence>
<evidence type="ECO:0000256" key="5">
    <source>
        <dbReference type="ARBA" id="ARBA00023136"/>
    </source>
</evidence>
<feature type="compositionally biased region" description="Basic residues" evidence="6">
    <location>
        <begin position="1"/>
        <end position="11"/>
    </location>
</feature>
<dbReference type="CDD" id="cd01127">
    <property type="entry name" value="TrwB_TraG_TraD_VirD4"/>
    <property type="match status" value="1"/>
</dbReference>
<keyword evidence="3" id="KW-0812">Transmembrane</keyword>
<reference evidence="9" key="1">
    <citation type="submission" date="2016-10" db="EMBL/GenBank/DDBJ databases">
        <authorList>
            <person name="Varghese N."/>
            <person name="Submissions S."/>
        </authorList>
    </citation>
    <scope>NUCLEOTIDE SEQUENCE [LARGE SCALE GENOMIC DNA]</scope>
    <source>
        <strain evidence="9">CGMCC 4.6856</strain>
    </source>
</reference>
<dbReference type="PANTHER" id="PTHR37937:SF1">
    <property type="entry name" value="CONJUGATIVE TRANSFER: DNA TRANSPORT"/>
    <property type="match status" value="1"/>
</dbReference>
<keyword evidence="5" id="KW-0472">Membrane</keyword>
<evidence type="ECO:0000256" key="2">
    <source>
        <dbReference type="ARBA" id="ARBA00022475"/>
    </source>
</evidence>
<dbReference type="OrthoDB" id="226701at2"/>
<gene>
    <name evidence="8" type="ORF">SAMN05421756_111101</name>
</gene>
<feature type="region of interest" description="Disordered" evidence="6">
    <location>
        <begin position="1"/>
        <end position="22"/>
    </location>
</feature>
<dbReference type="Pfam" id="PF12696">
    <property type="entry name" value="TraG-D_C"/>
    <property type="match status" value="1"/>
</dbReference>
<dbReference type="Gene3D" id="3.40.50.300">
    <property type="entry name" value="P-loop containing nucleotide triphosphate hydrolases"/>
    <property type="match status" value="1"/>
</dbReference>
<protein>
    <submittedName>
        <fullName evidence="8">Type IV secretion system protein VirD4</fullName>
    </submittedName>
</protein>
<evidence type="ECO:0000313" key="9">
    <source>
        <dbReference type="Proteomes" id="UP000198504"/>
    </source>
</evidence>
<dbReference type="Proteomes" id="UP000198504">
    <property type="component" value="Unassembled WGS sequence"/>
</dbReference>
<dbReference type="AlphaFoldDB" id="A0A1H9MVR0"/>
<organism evidence="8 9">
    <name type="scientific">Microlunatus flavus</name>
    <dbReference type="NCBI Taxonomy" id="1036181"/>
    <lineage>
        <taxon>Bacteria</taxon>
        <taxon>Bacillati</taxon>
        <taxon>Actinomycetota</taxon>
        <taxon>Actinomycetes</taxon>
        <taxon>Propionibacteriales</taxon>
        <taxon>Propionibacteriaceae</taxon>
        <taxon>Microlunatus</taxon>
    </lineage>
</organism>
<dbReference type="InterPro" id="IPR032689">
    <property type="entry name" value="TraG-D_C"/>
</dbReference>
<sequence>MRHPDRQRRTATSRTAQTSFDATQVGWRLGRAHTPSTRQQLWVPWDRTTGVLGPQGSGKTLDLLVPALLDAPGAALVSTTKPDDLYLTWNHRRHHRLPHSGGSADLPGPDRPCVVADPFGLAPHLTPLVWDPIAGCADPWIAHRRAQAFCGGLSGADGAGGGGGGSDASRFYAAEAAKVTAGFLHAAALAGHPLDQLLRWVADPTAAVEPVHILRRHPGAAPQWHGLLHAALHGDDRTAANTATTVQQALGLFFQPALRARCTPTPQTPATDLADVLQRRGTVYLLGRDDPYAPATPLMTAIAEDVLDTALHLAHTSPYGRLCPPLLACLDELPSIAPLPTLQTRMANDRALGISFVWAAQTWTQLVARFGTTGAQTLLGLTNVLVVFGGTTDATLTQHLTRLSGRTRTPRVSWTTGSLGTARSRNISGEDLATLTDDEIRLLPPGHALVLADQAPPLIAQLRRATRGARGQQLLRDQGWLRRNGGSDS</sequence>
<evidence type="ECO:0000256" key="1">
    <source>
        <dbReference type="ARBA" id="ARBA00004651"/>
    </source>
</evidence>
<proteinExistence type="predicted"/>
<comment type="subcellular location">
    <subcellularLocation>
        <location evidence="1">Cell membrane</location>
        <topology evidence="1">Multi-pass membrane protein</topology>
    </subcellularLocation>
</comment>
<evidence type="ECO:0000313" key="8">
    <source>
        <dbReference type="EMBL" id="SER27784.1"/>
    </source>
</evidence>
<evidence type="ECO:0000256" key="3">
    <source>
        <dbReference type="ARBA" id="ARBA00022692"/>
    </source>
</evidence>
<keyword evidence="9" id="KW-1185">Reference proteome</keyword>
<dbReference type="GO" id="GO:0005886">
    <property type="term" value="C:plasma membrane"/>
    <property type="evidence" value="ECO:0007669"/>
    <property type="project" value="UniProtKB-SubCell"/>
</dbReference>
<dbReference type="PANTHER" id="PTHR37937">
    <property type="entry name" value="CONJUGATIVE TRANSFER: DNA TRANSPORT"/>
    <property type="match status" value="1"/>
</dbReference>
<dbReference type="InterPro" id="IPR051539">
    <property type="entry name" value="T4SS-coupling_protein"/>
</dbReference>
<accession>A0A1H9MVR0</accession>
<dbReference type="InterPro" id="IPR027417">
    <property type="entry name" value="P-loop_NTPase"/>
</dbReference>
<evidence type="ECO:0000256" key="6">
    <source>
        <dbReference type="SAM" id="MobiDB-lite"/>
    </source>
</evidence>
<dbReference type="EMBL" id="FOFA01000011">
    <property type="protein sequence ID" value="SER27784.1"/>
    <property type="molecule type" value="Genomic_DNA"/>
</dbReference>
<name>A0A1H9MVR0_9ACTN</name>
<keyword evidence="2" id="KW-1003">Cell membrane</keyword>